<feature type="binding site" evidence="7">
    <location>
        <position position="83"/>
    </location>
    <ligand>
        <name>Zn(2+)</name>
        <dbReference type="ChEBI" id="CHEBI:29105"/>
        <label>1</label>
    </ligand>
</feature>
<name>A0A1G2PIZ7_TERXR</name>
<evidence type="ECO:0000256" key="7">
    <source>
        <dbReference type="HAMAP-Rule" id="MF_01322"/>
    </source>
</evidence>
<dbReference type="EC" id="2.7.7.6" evidence="7"/>
<dbReference type="InterPro" id="IPR038120">
    <property type="entry name" value="Rpb1_funnel_sf"/>
</dbReference>
<sequence length="1291" mass="143196">MPTPIPERPTRVTDFDTVALRLASPDEVRAWSHGEVTKAETINYRTQRPEKDGLFDERIFGPERDFECYCGKYKRVRFKGIVCDKCGVEVTRAAVRRERMGHIELATPVTHIWFLKSVPSRIGLLLDISAPAIERVVYFNGYIVTRVDDEARKRVLKAIAQEFKQKTAQTKDRATKTKLKTAYERAVESVKGLQRLRVFTEPDYFDLSLRYAEVFSAGTGAEILRDLLAKLDLDTLAKQLASAADQATPMQQRRILRRLRLVRALRASGVHPEWMILTVLPVLPPDLRPMVQLDGGRFATSDLNDLYRRVINRNNRLKHLQSINAPEVIQRNEKRMLQEAVDALIDNSMRKGPMGPATGASRRPLRSLADMLRGKQGRFRQNLLGKRVDYSARSVIVVGSDLALHECGLPKTMAMELFKPFVVQKLLEREHAFNIRGAIHLIEEGVDVAWGILEEVIADKYVLLNRAPTLHRLSVQAFRPRLIEGEAIQIHPLVCPAFNADFDGDQMAVHVPISRAAQREAAEIMIASHNLLKPANGLPIAVPRQDIVLGIYLMTRLDSSPPAGAKGESAKTRIFANPTEATLVYHLGGIQLTEVIRVRLSKPIAENPRRLAEAHDVDGLTETNVGRVLFNEVLPPTFPFVNAQLRARDLEELSGELIRRVGIDSAARTLDAIKNLGFEYATRAGVSWGMDDLAVPQEKPRLIAATLQKVSALRRAYEEGLLTNDERRERTIALWRDVTDEIGKRVPETIDSRSSVFSIVDSGAKGSWTQPRQMAGMKGPVVNPAGQIMEVPIVASFTEGFNVLEYFISTHAARKGATDTALRTATAGYLTRRLVDVAQEVIVAEEDCGDGRGIALLRKDSEETGQEFVPRLIGRVAVEDVRLKRKREVRKGETIDHAAARVIADAAVEEVRVRSPLTCRAVRGVCRLCYGWDLGRNELVAIGEAVGVVAAQAIGEPGTQLTMRTFHTGGVAVASDITQGLLRVEEIFEARPPKGQAILSEVAGSVAAIREESGDRIVEIVPQDRPVKGVEPSRKKGSAKPRTRKQEKAEAYEIRVPRGIPLIVQSAQRIEKGQPVTRGSIDLKELYRLTGLRDTECYIIREVQRIYAAAGAVINDKHIEIIVRQMFSRMRVKSVGETALTLGEILPRPQFQEICMRAEEEGKKEPEAVPLLLGITMASLASESFLASASFQETARVLIQAGLEGARDRLRGLKENVIIGRLIPAGTGYRREYAADAYIGTVAETRGAGEFATAAGASNLPERPFTDSREQKQRGAVVEQSPEEYTAEHGA</sequence>
<dbReference type="NCBIfam" id="TIGR02386">
    <property type="entry name" value="rpoC_TIGR"/>
    <property type="match status" value="1"/>
</dbReference>
<dbReference type="PANTHER" id="PTHR19376">
    <property type="entry name" value="DNA-DIRECTED RNA POLYMERASE"/>
    <property type="match status" value="1"/>
</dbReference>
<keyword evidence="2 7" id="KW-0808">Transferase</keyword>
<dbReference type="CDD" id="cd02655">
    <property type="entry name" value="RNAP_beta'_C"/>
    <property type="match status" value="1"/>
</dbReference>
<evidence type="ECO:0000256" key="6">
    <source>
        <dbReference type="ARBA" id="ARBA00048552"/>
    </source>
</evidence>
<keyword evidence="3 7" id="KW-0548">Nucleotidyltransferase</keyword>
<keyword evidence="1 7" id="KW-0240">DNA-directed RNA polymerase</keyword>
<dbReference type="InterPro" id="IPR012754">
    <property type="entry name" value="DNA-dir_RpoC_beta_prime_bact"/>
</dbReference>
<feature type="binding site" evidence="7">
    <location>
        <position position="503"/>
    </location>
    <ligand>
        <name>Mg(2+)</name>
        <dbReference type="ChEBI" id="CHEBI:18420"/>
    </ligand>
</feature>
<comment type="similarity">
    <text evidence="7 8">Belongs to the RNA polymerase beta' chain family.</text>
</comment>
<evidence type="ECO:0000256" key="1">
    <source>
        <dbReference type="ARBA" id="ARBA00022478"/>
    </source>
</evidence>
<dbReference type="CDD" id="cd01609">
    <property type="entry name" value="RNAP_beta'_N"/>
    <property type="match status" value="1"/>
</dbReference>
<dbReference type="Gene3D" id="1.10.132.30">
    <property type="match status" value="1"/>
</dbReference>
<dbReference type="Proteomes" id="UP000178690">
    <property type="component" value="Unassembled WGS sequence"/>
</dbReference>
<comment type="cofactor">
    <cofactor evidence="7">
        <name>Zn(2+)</name>
        <dbReference type="ChEBI" id="CHEBI:29105"/>
    </cofactor>
    <text evidence="7">Binds 2 Zn(2+) ions per subunit.</text>
</comment>
<feature type="binding site" evidence="7">
    <location>
        <position position="501"/>
    </location>
    <ligand>
        <name>Mg(2+)</name>
        <dbReference type="ChEBI" id="CHEBI:18420"/>
    </ligand>
</feature>
<feature type="domain" description="RNA polymerase N-terminal" evidence="10">
    <location>
        <begin position="273"/>
        <end position="555"/>
    </location>
</feature>
<evidence type="ECO:0000256" key="5">
    <source>
        <dbReference type="ARBA" id="ARBA00023163"/>
    </source>
</evidence>
<dbReference type="InterPro" id="IPR000722">
    <property type="entry name" value="RNA_pol_asu"/>
</dbReference>
<feature type="region of interest" description="Disordered" evidence="9">
    <location>
        <begin position="1027"/>
        <end position="1049"/>
    </location>
</feature>
<dbReference type="Gene3D" id="4.10.860.120">
    <property type="entry name" value="RNA polymerase II, clamp domain"/>
    <property type="match status" value="1"/>
</dbReference>
<dbReference type="HAMAP" id="MF_01322">
    <property type="entry name" value="RNApol_bact_RpoC"/>
    <property type="match status" value="1"/>
</dbReference>
<feature type="region of interest" description="Disordered" evidence="9">
    <location>
        <begin position="1253"/>
        <end position="1291"/>
    </location>
</feature>
<gene>
    <name evidence="7" type="primary">rpoC</name>
    <name evidence="11" type="ORF">A2682_01595</name>
</gene>
<dbReference type="Pfam" id="PF04997">
    <property type="entry name" value="RNA_pol_Rpb1_1"/>
    <property type="match status" value="1"/>
</dbReference>
<dbReference type="SUPFAM" id="SSF64484">
    <property type="entry name" value="beta and beta-prime subunits of DNA dependent RNA-polymerase"/>
    <property type="match status" value="1"/>
</dbReference>
<keyword evidence="7" id="KW-0460">Magnesium</keyword>
<keyword evidence="4 7" id="KW-0479">Metal-binding</keyword>
<dbReference type="InterPro" id="IPR045867">
    <property type="entry name" value="DNA-dir_RpoC_beta_prime"/>
</dbReference>
<dbReference type="GO" id="GO:0000428">
    <property type="term" value="C:DNA-directed RNA polymerase complex"/>
    <property type="evidence" value="ECO:0007669"/>
    <property type="project" value="UniProtKB-KW"/>
</dbReference>
<dbReference type="Gene3D" id="1.10.150.390">
    <property type="match status" value="1"/>
</dbReference>
<feature type="binding site" evidence="7">
    <location>
        <position position="68"/>
    </location>
    <ligand>
        <name>Zn(2+)</name>
        <dbReference type="ChEBI" id="CHEBI:29105"/>
        <label>1</label>
    </ligand>
</feature>
<dbReference type="Gene3D" id="1.10.1790.20">
    <property type="match status" value="1"/>
</dbReference>
<comment type="catalytic activity">
    <reaction evidence="6 7 8">
        <text>RNA(n) + a ribonucleoside 5'-triphosphate = RNA(n+1) + diphosphate</text>
        <dbReference type="Rhea" id="RHEA:21248"/>
        <dbReference type="Rhea" id="RHEA-COMP:14527"/>
        <dbReference type="Rhea" id="RHEA-COMP:17342"/>
        <dbReference type="ChEBI" id="CHEBI:33019"/>
        <dbReference type="ChEBI" id="CHEBI:61557"/>
        <dbReference type="ChEBI" id="CHEBI:140395"/>
        <dbReference type="EC" id="2.7.7.6"/>
    </reaction>
</comment>
<dbReference type="Gene3D" id="2.40.40.20">
    <property type="match status" value="1"/>
</dbReference>
<feature type="binding site" evidence="7">
    <location>
        <position position="926"/>
    </location>
    <ligand>
        <name>Zn(2+)</name>
        <dbReference type="ChEBI" id="CHEBI:29105"/>
        <label>2</label>
    </ligand>
</feature>
<dbReference type="InterPro" id="IPR044893">
    <property type="entry name" value="RNA_pol_Rpb1_clamp_domain"/>
</dbReference>
<proteinExistence type="inferred from homology"/>
<feature type="compositionally biased region" description="Basic and acidic residues" evidence="9">
    <location>
        <begin position="1264"/>
        <end position="1273"/>
    </location>
</feature>
<dbReference type="Pfam" id="PF04998">
    <property type="entry name" value="RNA_pol_Rpb1_5"/>
    <property type="match status" value="1"/>
</dbReference>
<dbReference type="GO" id="GO:0003899">
    <property type="term" value="F:DNA-directed RNA polymerase activity"/>
    <property type="evidence" value="ECO:0007669"/>
    <property type="project" value="UniProtKB-UniRule"/>
</dbReference>
<dbReference type="InterPro" id="IPR042102">
    <property type="entry name" value="RNA_pol_Rpb1_3_sf"/>
</dbReference>
<comment type="cofactor">
    <cofactor evidence="7">
        <name>Mg(2+)</name>
        <dbReference type="ChEBI" id="CHEBI:18420"/>
    </cofactor>
    <text evidence="7">Binds 1 Mg(2+) ion per subunit.</text>
</comment>
<reference evidence="11 12" key="1">
    <citation type="journal article" date="2016" name="Nat. Commun.">
        <title>Thousands of microbial genomes shed light on interconnected biogeochemical processes in an aquifer system.</title>
        <authorList>
            <person name="Anantharaman K."/>
            <person name="Brown C.T."/>
            <person name="Hug L.A."/>
            <person name="Sharon I."/>
            <person name="Castelle C.J."/>
            <person name="Probst A.J."/>
            <person name="Thomas B.C."/>
            <person name="Singh A."/>
            <person name="Wilkins M.J."/>
            <person name="Karaoz U."/>
            <person name="Brodie E.L."/>
            <person name="Williams K.H."/>
            <person name="Hubbard S.S."/>
            <person name="Banfield J.F."/>
        </authorList>
    </citation>
    <scope>NUCLEOTIDE SEQUENCE [LARGE SCALE GENOMIC DNA]</scope>
    <source>
        <strain evidence="12">RIFCSPHIGHO2_01_FULL_58_15</strain>
    </source>
</reference>
<dbReference type="GO" id="GO:0003677">
    <property type="term" value="F:DNA binding"/>
    <property type="evidence" value="ECO:0007669"/>
    <property type="project" value="UniProtKB-UniRule"/>
</dbReference>
<keyword evidence="5 7" id="KW-0804">Transcription</keyword>
<evidence type="ECO:0000259" key="10">
    <source>
        <dbReference type="SMART" id="SM00663"/>
    </source>
</evidence>
<dbReference type="Gene3D" id="2.40.50.100">
    <property type="match status" value="1"/>
</dbReference>
<dbReference type="SMART" id="SM00663">
    <property type="entry name" value="RPOLA_N"/>
    <property type="match status" value="1"/>
</dbReference>
<feature type="binding site" evidence="7">
    <location>
        <position position="919"/>
    </location>
    <ligand>
        <name>Zn(2+)</name>
        <dbReference type="ChEBI" id="CHEBI:29105"/>
        <label>2</label>
    </ligand>
</feature>
<evidence type="ECO:0000256" key="9">
    <source>
        <dbReference type="SAM" id="MobiDB-lite"/>
    </source>
</evidence>
<comment type="caution">
    <text evidence="11">The sequence shown here is derived from an EMBL/GenBank/DDBJ whole genome shotgun (WGS) entry which is preliminary data.</text>
</comment>
<dbReference type="GO" id="GO:0006351">
    <property type="term" value="P:DNA-templated transcription"/>
    <property type="evidence" value="ECO:0007669"/>
    <property type="project" value="UniProtKB-UniRule"/>
</dbReference>
<dbReference type="InterPro" id="IPR006592">
    <property type="entry name" value="RNA_pol_N"/>
</dbReference>
<evidence type="ECO:0000313" key="12">
    <source>
        <dbReference type="Proteomes" id="UP000178690"/>
    </source>
</evidence>
<dbReference type="InterPro" id="IPR007080">
    <property type="entry name" value="RNA_pol_Rpb1_1"/>
</dbReference>
<organism evidence="11 12">
    <name type="scientific">Terrybacteria sp. (strain RIFCSPHIGHO2_01_FULL_58_15)</name>
    <dbReference type="NCBI Taxonomy" id="1802363"/>
    <lineage>
        <taxon>Bacteria</taxon>
        <taxon>Candidatus Terryibacteriota</taxon>
    </lineage>
</organism>
<dbReference type="InterPro" id="IPR007066">
    <property type="entry name" value="RNA_pol_Rpb1_3"/>
</dbReference>
<dbReference type="GO" id="GO:0000287">
    <property type="term" value="F:magnesium ion binding"/>
    <property type="evidence" value="ECO:0007669"/>
    <property type="project" value="UniProtKB-UniRule"/>
</dbReference>
<protein>
    <recommendedName>
        <fullName evidence="7">DNA-directed RNA polymerase subunit beta'</fullName>
        <shortName evidence="7">RNAP subunit beta'</shortName>
        <ecNumber evidence="7">2.7.7.6</ecNumber>
    </recommendedName>
    <alternativeName>
        <fullName evidence="7">RNA polymerase subunit beta'</fullName>
    </alternativeName>
    <alternativeName>
        <fullName evidence="7">Transcriptase subunit beta'</fullName>
    </alternativeName>
</protein>
<evidence type="ECO:0000256" key="8">
    <source>
        <dbReference type="RuleBase" id="RU004279"/>
    </source>
</evidence>
<evidence type="ECO:0000256" key="3">
    <source>
        <dbReference type="ARBA" id="ARBA00022695"/>
    </source>
</evidence>
<accession>A0A1G2PIZ7</accession>
<dbReference type="PANTHER" id="PTHR19376:SF54">
    <property type="entry name" value="DNA-DIRECTED RNA POLYMERASE SUBUNIT BETA"/>
    <property type="match status" value="1"/>
</dbReference>
<dbReference type="InterPro" id="IPR007081">
    <property type="entry name" value="RNA_pol_Rpb1_5"/>
</dbReference>
<dbReference type="GO" id="GO:0008270">
    <property type="term" value="F:zinc ion binding"/>
    <property type="evidence" value="ECO:0007669"/>
    <property type="project" value="UniProtKB-UniRule"/>
</dbReference>
<comment type="function">
    <text evidence="7 8">DNA-dependent RNA polymerase catalyzes the transcription of DNA into RNA using the four ribonucleoside triphosphates as substrates.</text>
</comment>
<feature type="binding site" evidence="7">
    <location>
        <position position="929"/>
    </location>
    <ligand>
        <name>Zn(2+)</name>
        <dbReference type="ChEBI" id="CHEBI:29105"/>
        <label>2</label>
    </ligand>
</feature>
<feature type="binding site" evidence="7">
    <location>
        <position position="848"/>
    </location>
    <ligand>
        <name>Zn(2+)</name>
        <dbReference type="ChEBI" id="CHEBI:29105"/>
        <label>2</label>
    </ligand>
</feature>
<dbReference type="EMBL" id="MHST01000022">
    <property type="protein sequence ID" value="OHA48267.1"/>
    <property type="molecule type" value="Genomic_DNA"/>
</dbReference>
<feature type="binding site" evidence="7">
    <location>
        <position position="505"/>
    </location>
    <ligand>
        <name>Mg(2+)</name>
        <dbReference type="ChEBI" id="CHEBI:18420"/>
    </ligand>
</feature>
<feature type="binding site" evidence="7">
    <location>
        <position position="70"/>
    </location>
    <ligand>
        <name>Zn(2+)</name>
        <dbReference type="ChEBI" id="CHEBI:29105"/>
        <label>1</label>
    </ligand>
</feature>
<dbReference type="Pfam" id="PF00623">
    <property type="entry name" value="RNA_pol_Rpb1_2"/>
    <property type="match status" value="2"/>
</dbReference>
<feature type="binding site" evidence="7">
    <location>
        <position position="86"/>
    </location>
    <ligand>
        <name>Zn(2+)</name>
        <dbReference type="ChEBI" id="CHEBI:29105"/>
        <label>1</label>
    </ligand>
</feature>
<comment type="subunit">
    <text evidence="7">The RNAP catalytic core consists of 2 alpha, 1 beta, 1 beta' and 1 omega subunit. When a sigma factor is associated with the core the holoenzyme is formed, which can initiate transcription.</text>
</comment>
<dbReference type="Gene3D" id="1.10.40.90">
    <property type="match status" value="1"/>
</dbReference>
<evidence type="ECO:0000256" key="2">
    <source>
        <dbReference type="ARBA" id="ARBA00022679"/>
    </source>
</evidence>
<dbReference type="STRING" id="1802363.A2682_01595"/>
<dbReference type="Gene3D" id="1.10.274.100">
    <property type="entry name" value="RNA polymerase Rpb1, domain 3"/>
    <property type="match status" value="1"/>
</dbReference>
<keyword evidence="7" id="KW-0862">Zinc</keyword>
<evidence type="ECO:0000313" key="11">
    <source>
        <dbReference type="EMBL" id="OHA48267.1"/>
    </source>
</evidence>
<dbReference type="Pfam" id="PF04983">
    <property type="entry name" value="RNA_pol_Rpb1_3"/>
    <property type="match status" value="1"/>
</dbReference>
<evidence type="ECO:0000256" key="4">
    <source>
        <dbReference type="ARBA" id="ARBA00022723"/>
    </source>
</evidence>